<dbReference type="AlphaFoldDB" id="I2NGK1"/>
<dbReference type="RefSeq" id="WP_005709210.1">
    <property type="nucleotide sequence ID" value="NZ_AJMU01000065.1"/>
</dbReference>
<sequence length="50" mass="5465">MLIITAINVGLWQLAPSEGLPVSAWHTVIIFVQPSLPLFAKWVKSAYSGL</sequence>
<proteinExistence type="predicted"/>
<dbReference type="PATRIC" id="fig|1095743.3.peg.1295"/>
<organism evidence="1 2">
    <name type="scientific">Haemophilus paraphrohaemolyticus HK411</name>
    <dbReference type="NCBI Taxonomy" id="1095743"/>
    <lineage>
        <taxon>Bacteria</taxon>
        <taxon>Pseudomonadati</taxon>
        <taxon>Pseudomonadota</taxon>
        <taxon>Gammaproteobacteria</taxon>
        <taxon>Pasteurellales</taxon>
        <taxon>Pasteurellaceae</taxon>
        <taxon>Haemophilus</taxon>
    </lineage>
</organism>
<accession>I2NGK1</accession>
<dbReference type="EMBL" id="AJMU01000065">
    <property type="protein sequence ID" value="EIG24962.1"/>
    <property type="molecule type" value="Genomic_DNA"/>
</dbReference>
<gene>
    <name evidence="1" type="ORF">HMPREF1054_1350</name>
</gene>
<evidence type="ECO:0000313" key="2">
    <source>
        <dbReference type="Proteomes" id="UP000003345"/>
    </source>
</evidence>
<name>I2NGK1_9PAST</name>
<comment type="caution">
    <text evidence="1">The sequence shown here is derived from an EMBL/GenBank/DDBJ whole genome shotgun (WGS) entry which is preliminary data.</text>
</comment>
<reference evidence="1 2" key="1">
    <citation type="submission" date="2012-04" db="EMBL/GenBank/DDBJ databases">
        <authorList>
            <person name="Harkins D.M."/>
            <person name="Madupu R."/>
            <person name="Durkin A.S."/>
            <person name="Torralba M."/>
            <person name="Methe B."/>
            <person name="Sutton G.G."/>
            <person name="Nelson K.E."/>
        </authorList>
    </citation>
    <scope>NUCLEOTIDE SEQUENCE [LARGE SCALE GENOMIC DNA]</scope>
    <source>
        <strain evidence="1 2">HK411</strain>
    </source>
</reference>
<dbReference type="Proteomes" id="UP000003345">
    <property type="component" value="Unassembled WGS sequence"/>
</dbReference>
<protein>
    <submittedName>
        <fullName evidence="1">Uncharacterized protein</fullName>
    </submittedName>
</protein>
<evidence type="ECO:0000313" key="1">
    <source>
        <dbReference type="EMBL" id="EIG24962.1"/>
    </source>
</evidence>